<sequence length="354" mass="39466">MRKIKDVSLLKSGIKRIGSFCSRTRGDMLKEDQEEAQICLFNDDDHDDDEDDSCLWLSSSASPSSFFDEGSSCCSSFILDESTISSDISSSSSREVVVDLASWVSELEEDVTFLADLDLEYCCIPSNFPSPSFSTCCSSNREAEVLEEVSELEQLDDDDDDQPALFWPFEEGKLGWNPDEAWISFAMSPRKDTDSTMSSKQPSRCLESEQKRHDHRHHTTARIIPKLRQISSLLLPRRMASHSDSKPVAAATRRAAAANKVILPSRFVKASESSCSSEKGLMKVVPLEFMMAKNRMAHGAIDQACLFESIIGRDEVPIEKVMGLEEFDGHEGIDSSQLDDDLINGDDNLFSLED</sequence>
<evidence type="ECO:0000256" key="1">
    <source>
        <dbReference type="SAM" id="MobiDB-lite"/>
    </source>
</evidence>
<dbReference type="Proteomes" id="UP001497516">
    <property type="component" value="Chromosome 7"/>
</dbReference>
<dbReference type="AlphaFoldDB" id="A0AAV2G4H3"/>
<proteinExistence type="predicted"/>
<keyword evidence="3" id="KW-1185">Reference proteome</keyword>
<feature type="region of interest" description="Disordered" evidence="1">
    <location>
        <begin position="190"/>
        <end position="218"/>
    </location>
</feature>
<reference evidence="2 3" key="1">
    <citation type="submission" date="2024-04" db="EMBL/GenBank/DDBJ databases">
        <authorList>
            <person name="Fracassetti M."/>
        </authorList>
    </citation>
    <scope>NUCLEOTIDE SEQUENCE [LARGE SCALE GENOMIC DNA]</scope>
</reference>
<protein>
    <submittedName>
        <fullName evidence="2">Uncharacterized protein</fullName>
    </submittedName>
</protein>
<evidence type="ECO:0000313" key="2">
    <source>
        <dbReference type="EMBL" id="CAL1404680.1"/>
    </source>
</evidence>
<dbReference type="EMBL" id="OZ034820">
    <property type="protein sequence ID" value="CAL1404680.1"/>
    <property type="molecule type" value="Genomic_DNA"/>
</dbReference>
<gene>
    <name evidence="2" type="ORF">LTRI10_LOCUS44512</name>
</gene>
<accession>A0AAV2G4H3</accession>
<name>A0AAV2G4H3_9ROSI</name>
<organism evidence="2 3">
    <name type="scientific">Linum trigynum</name>
    <dbReference type="NCBI Taxonomy" id="586398"/>
    <lineage>
        <taxon>Eukaryota</taxon>
        <taxon>Viridiplantae</taxon>
        <taxon>Streptophyta</taxon>
        <taxon>Embryophyta</taxon>
        <taxon>Tracheophyta</taxon>
        <taxon>Spermatophyta</taxon>
        <taxon>Magnoliopsida</taxon>
        <taxon>eudicotyledons</taxon>
        <taxon>Gunneridae</taxon>
        <taxon>Pentapetalae</taxon>
        <taxon>rosids</taxon>
        <taxon>fabids</taxon>
        <taxon>Malpighiales</taxon>
        <taxon>Linaceae</taxon>
        <taxon>Linum</taxon>
    </lineage>
</organism>
<dbReference type="PANTHER" id="PTHR36707">
    <property type="entry name" value="T20M3.17 PROTEIN"/>
    <property type="match status" value="1"/>
</dbReference>
<evidence type="ECO:0000313" key="3">
    <source>
        <dbReference type="Proteomes" id="UP001497516"/>
    </source>
</evidence>
<dbReference type="PANTHER" id="PTHR36707:SF1">
    <property type="entry name" value="T20M3.17 PROTEIN"/>
    <property type="match status" value="1"/>
</dbReference>